<dbReference type="Proteomes" id="UP000297477">
    <property type="component" value="Unassembled WGS sequence"/>
</dbReference>
<reference evidence="3 4" key="1">
    <citation type="submission" date="2019-03" db="EMBL/GenBank/DDBJ databases">
        <title>Reclassification of Micrococcus aloeverae and Micrococcus yunnanensis as later heterotypic synonyms of Micrococcus luteus.</title>
        <authorList>
            <person name="Huang C.-H."/>
        </authorList>
    </citation>
    <scope>NUCLEOTIDE SEQUENCE [LARGE SCALE GENOMIC DNA]</scope>
    <source>
        <strain evidence="3 4">BCRC 12151</strain>
    </source>
</reference>
<keyword evidence="4" id="KW-1185">Reference proteome</keyword>
<name>A0ABY2JYR0_9MICC</name>
<evidence type="ECO:0000256" key="1">
    <source>
        <dbReference type="SAM" id="Coils"/>
    </source>
</evidence>
<evidence type="ECO:0000313" key="4">
    <source>
        <dbReference type="Proteomes" id="UP000297477"/>
    </source>
</evidence>
<proteinExistence type="predicted"/>
<gene>
    <name evidence="3" type="ORF">E4A49_07380</name>
</gene>
<feature type="region of interest" description="Disordered" evidence="2">
    <location>
        <begin position="515"/>
        <end position="564"/>
    </location>
</feature>
<feature type="compositionally biased region" description="Low complexity" evidence="2">
    <location>
        <begin position="543"/>
        <end position="558"/>
    </location>
</feature>
<protein>
    <submittedName>
        <fullName evidence="3">Uncharacterized protein</fullName>
    </submittedName>
</protein>
<dbReference type="EMBL" id="SPKT01000013">
    <property type="protein sequence ID" value="TFH98782.1"/>
    <property type="molecule type" value="Genomic_DNA"/>
</dbReference>
<accession>A0ABY2JYR0</accession>
<comment type="caution">
    <text evidence="3">The sequence shown here is derived from an EMBL/GenBank/DDBJ whole genome shotgun (WGS) entry which is preliminary data.</text>
</comment>
<organism evidence="3 4">
    <name type="scientific">Micrococcus lylae</name>
    <dbReference type="NCBI Taxonomy" id="1273"/>
    <lineage>
        <taxon>Bacteria</taxon>
        <taxon>Bacillati</taxon>
        <taxon>Actinomycetota</taxon>
        <taxon>Actinomycetes</taxon>
        <taxon>Micrococcales</taxon>
        <taxon>Micrococcaceae</taxon>
        <taxon>Micrococcus</taxon>
    </lineage>
</organism>
<dbReference type="RefSeq" id="WP_067190967.1">
    <property type="nucleotide sequence ID" value="NZ_SPKT01000013.1"/>
</dbReference>
<keyword evidence="1" id="KW-0175">Coiled coil</keyword>
<feature type="coiled-coil region" evidence="1">
    <location>
        <begin position="904"/>
        <end position="931"/>
    </location>
</feature>
<sequence>MTHVERDPRPHDRPDRPLAARLLGDWSVRPARWAGATALAAAATVGLGAAGVAAVTAEPEHRVQFRIPEGLPHGITQERVEAAAERLDVRAWSPLTVAVTDEHLLPPADYGRSGPEADVLISTQLSRSVGDVQDRRREVGVTVDPAAFPDGGDLPRGHAPFGREPSPAEVLSIAYETNRDAGNGPSAVAVTARTAAALADPGAEPDLGTWVGRVAVPGVLTVLGGVMTARALRARAELRRMHRTARTDMSHVVLELEALEVSALSVPEEHRTQRMRAQWDEVRAGAVALARREGLIAEETARPGADTEERVRAYARDAARVRAEAEALEAASLVQGAVAGGGEVLDEVAAALVEPARRAVAAVRGAQGRPPETLEAAADLQDAVDDLLARLQAFRQEPEALDAQAWTAAEQRIGACADALTAAAANADEGRVGSVAVPYLQAVERAASVRGLLDGWPGLPAPAQPADLRATREGLGLDALPAGGALDAVDRAVAAARVSAGEHPEDVLASVARDRGVDSADPTAPAHPTSLASPAAPTVGEQAPSTSVSTSASPSASGTGRGGPLAWAFTEDRHGRFRLTAPARVGGVLLALLVSFGLGTAAADQLERDPAGLLPGRQDPGDVSVHGLPLDGHSELELDRDHVSRLAGAELAEGLDVVVAVRDAETVLRRDPERQATDEAVPVTQESVLQLLEDIKADLSEDVVDPATGDVLPGVAVVPVVVYPDGRGGALEPMTGPVATGTTPQTDPAADAADSTSVPLRDLTDPAQFATVVGAEVRAAGTQTHARAEDAVDPAEASTTRTVVTVAGTVLLVGLGAITETLAGVSAGRRGRGRTADSLRRSRSTLERLLLEEDRSALDAVAVLGTGPAGSPEEAAHRLYSSALLAAWDELEELEGQPWSSRLADRLLDRAESLEQRVQELARQDGDVRRRAERFLAESR</sequence>
<evidence type="ECO:0000313" key="3">
    <source>
        <dbReference type="EMBL" id="TFH98782.1"/>
    </source>
</evidence>
<evidence type="ECO:0000256" key="2">
    <source>
        <dbReference type="SAM" id="MobiDB-lite"/>
    </source>
</evidence>